<feature type="compositionally biased region" description="Gly residues" evidence="1">
    <location>
        <begin position="154"/>
        <end position="173"/>
    </location>
</feature>
<feature type="region of interest" description="Disordered" evidence="1">
    <location>
        <begin position="38"/>
        <end position="295"/>
    </location>
</feature>
<protein>
    <submittedName>
        <fullName evidence="2">Uncharacterized protein</fullName>
    </submittedName>
</protein>
<sequence>MATTLQPHRPLGAIPNRALRKGMMANPALVTTSQFAASNPHYPSAMQNVYGASAGPSPAALQSQTLHDGNMAGPSGSANPLSRGQSTRRRSPIPHDGAVRPESMTKPLPVPPPVLSPNGTPKPRGWGLESPKVGPPPLAHGQRTSRPASMAGSDAGGWGWGANAGPAGWGGPGVAAAPGSWGMAPESILVRSPGGSVVPGGLPPAAPFPPTGSQRGPPGGPPAPGQRYDDDELSYASDASSELSYASHEGSHMPPGGMLPGVGFAENMSDSGNPGQLPPGTGVVLPQKASWEKGA</sequence>
<evidence type="ECO:0000313" key="2">
    <source>
        <dbReference type="EMBL" id="KIY64008.1"/>
    </source>
</evidence>
<gene>
    <name evidence="2" type="ORF">CYLTODRAFT_425615</name>
</gene>
<keyword evidence="3" id="KW-1185">Reference proteome</keyword>
<reference evidence="2 3" key="1">
    <citation type="journal article" date="2015" name="Fungal Genet. Biol.">
        <title>Evolution of novel wood decay mechanisms in Agaricales revealed by the genome sequences of Fistulina hepatica and Cylindrobasidium torrendii.</title>
        <authorList>
            <person name="Floudas D."/>
            <person name="Held B.W."/>
            <person name="Riley R."/>
            <person name="Nagy L.G."/>
            <person name="Koehler G."/>
            <person name="Ransdell A.S."/>
            <person name="Younus H."/>
            <person name="Chow J."/>
            <person name="Chiniquy J."/>
            <person name="Lipzen A."/>
            <person name="Tritt A."/>
            <person name="Sun H."/>
            <person name="Haridas S."/>
            <person name="LaButti K."/>
            <person name="Ohm R.A."/>
            <person name="Kues U."/>
            <person name="Blanchette R.A."/>
            <person name="Grigoriev I.V."/>
            <person name="Minto R.E."/>
            <person name="Hibbett D.S."/>
        </authorList>
    </citation>
    <scope>NUCLEOTIDE SEQUENCE [LARGE SCALE GENOMIC DNA]</scope>
    <source>
        <strain evidence="2 3">FP15055 ss-10</strain>
    </source>
</reference>
<dbReference type="AlphaFoldDB" id="A0A0D7B054"/>
<evidence type="ECO:0000313" key="3">
    <source>
        <dbReference type="Proteomes" id="UP000054007"/>
    </source>
</evidence>
<accession>A0A0D7B054</accession>
<feature type="compositionally biased region" description="Polar residues" evidence="1">
    <location>
        <begin position="76"/>
        <end position="85"/>
    </location>
</feature>
<evidence type="ECO:0000256" key="1">
    <source>
        <dbReference type="SAM" id="MobiDB-lite"/>
    </source>
</evidence>
<name>A0A0D7B054_9AGAR</name>
<dbReference type="EMBL" id="KN880659">
    <property type="protein sequence ID" value="KIY64008.1"/>
    <property type="molecule type" value="Genomic_DNA"/>
</dbReference>
<proteinExistence type="predicted"/>
<dbReference type="Proteomes" id="UP000054007">
    <property type="component" value="Unassembled WGS sequence"/>
</dbReference>
<feature type="compositionally biased region" description="Pro residues" evidence="1">
    <location>
        <begin position="201"/>
        <end position="210"/>
    </location>
</feature>
<organism evidence="2 3">
    <name type="scientific">Cylindrobasidium torrendii FP15055 ss-10</name>
    <dbReference type="NCBI Taxonomy" id="1314674"/>
    <lineage>
        <taxon>Eukaryota</taxon>
        <taxon>Fungi</taxon>
        <taxon>Dikarya</taxon>
        <taxon>Basidiomycota</taxon>
        <taxon>Agaricomycotina</taxon>
        <taxon>Agaricomycetes</taxon>
        <taxon>Agaricomycetidae</taxon>
        <taxon>Agaricales</taxon>
        <taxon>Marasmiineae</taxon>
        <taxon>Physalacriaceae</taxon>
        <taxon>Cylindrobasidium</taxon>
    </lineage>
</organism>